<dbReference type="GO" id="GO:0004749">
    <property type="term" value="F:ribose phosphate diphosphokinase activity"/>
    <property type="evidence" value="ECO:0007669"/>
    <property type="project" value="UniProtKB-EC"/>
</dbReference>
<evidence type="ECO:0000256" key="2">
    <source>
        <dbReference type="ARBA" id="ARBA00022679"/>
    </source>
</evidence>
<dbReference type="CDD" id="cd06223">
    <property type="entry name" value="PRTases_typeI"/>
    <property type="match status" value="1"/>
</dbReference>
<evidence type="ECO:0000256" key="5">
    <source>
        <dbReference type="ARBA" id="ARBA00022777"/>
    </source>
</evidence>
<evidence type="ECO:0000259" key="10">
    <source>
        <dbReference type="Pfam" id="PF13793"/>
    </source>
</evidence>
<evidence type="ECO:0000259" key="9">
    <source>
        <dbReference type="Pfam" id="PF00156"/>
    </source>
</evidence>
<dbReference type="GO" id="GO:0016301">
    <property type="term" value="F:kinase activity"/>
    <property type="evidence" value="ECO:0007669"/>
    <property type="project" value="UniProtKB-KW"/>
</dbReference>
<dbReference type="Pfam" id="PF13793">
    <property type="entry name" value="Pribosyltran_N"/>
    <property type="match status" value="1"/>
</dbReference>
<dbReference type="InterPro" id="IPR000836">
    <property type="entry name" value="PRTase_dom"/>
</dbReference>
<sequence>MKRPLLLPFPGNAGLADALSGRIDAEIGKLIVRRFPDCESYVRIESPVEGRTVLLCCTLDRPDDKIMPLLFLAKTARDLGAEKVGLISPYLAYMRQDHRFHPGEGLSSVYFGQLLSDVLDGLVTVDPHLHRHPSLEEVYSIPSRVVRAAPAIAHWVRTHLPHPLLIGPDRESEQWVAAVAAEASAPHLILEKIRHGDREVEISLPMADQWRDRTPVLVDDIISSAGTMIEAVGQVRRAGLAPPVCIGVHAVFADRAYADLLASGAAQVMTCNTIPHESNRIDVGDLLAEGVSALFAP</sequence>
<dbReference type="PANTHER" id="PTHR10210">
    <property type="entry name" value="RIBOSE-PHOSPHATE DIPHOSPHOKINASE FAMILY MEMBER"/>
    <property type="match status" value="1"/>
</dbReference>
<keyword evidence="3 8" id="KW-0545">Nucleotide biosynthesis</keyword>
<evidence type="ECO:0000256" key="3">
    <source>
        <dbReference type="ARBA" id="ARBA00022727"/>
    </source>
</evidence>
<keyword evidence="2" id="KW-0808">Transferase</keyword>
<dbReference type="InterPro" id="IPR029057">
    <property type="entry name" value="PRTase-like"/>
</dbReference>
<dbReference type="InterPro" id="IPR005946">
    <property type="entry name" value="Rib-P_diPkinase"/>
</dbReference>
<keyword evidence="12" id="KW-1185">Reference proteome</keyword>
<dbReference type="NCBIfam" id="TIGR01251">
    <property type="entry name" value="ribP_PPkin"/>
    <property type="match status" value="1"/>
</dbReference>
<evidence type="ECO:0000256" key="7">
    <source>
        <dbReference type="ARBA" id="ARBA00049535"/>
    </source>
</evidence>
<evidence type="ECO:0000256" key="6">
    <source>
        <dbReference type="ARBA" id="ARBA00022840"/>
    </source>
</evidence>
<evidence type="ECO:0000313" key="12">
    <source>
        <dbReference type="Proteomes" id="UP000534783"/>
    </source>
</evidence>
<evidence type="ECO:0000256" key="4">
    <source>
        <dbReference type="ARBA" id="ARBA00022741"/>
    </source>
</evidence>
<dbReference type="GO" id="GO:0006015">
    <property type="term" value="P:5-phosphoribose 1-diphosphate biosynthetic process"/>
    <property type="evidence" value="ECO:0007669"/>
    <property type="project" value="TreeGrafter"/>
</dbReference>
<evidence type="ECO:0000313" key="11">
    <source>
        <dbReference type="EMBL" id="NKE70006.1"/>
    </source>
</evidence>
<dbReference type="Proteomes" id="UP000534783">
    <property type="component" value="Unassembled WGS sequence"/>
</dbReference>
<dbReference type="SUPFAM" id="SSF53271">
    <property type="entry name" value="PRTase-like"/>
    <property type="match status" value="2"/>
</dbReference>
<dbReference type="EMBL" id="VTOW01000001">
    <property type="protein sequence ID" value="NKE70006.1"/>
    <property type="molecule type" value="Genomic_DNA"/>
</dbReference>
<dbReference type="AlphaFoldDB" id="A0A7X6DML1"/>
<comment type="catalytic activity">
    <reaction evidence="7">
        <text>D-ribose 5-phosphate + ATP = 5-phospho-alpha-D-ribose 1-diphosphate + AMP + H(+)</text>
        <dbReference type="Rhea" id="RHEA:15609"/>
        <dbReference type="ChEBI" id="CHEBI:15378"/>
        <dbReference type="ChEBI" id="CHEBI:30616"/>
        <dbReference type="ChEBI" id="CHEBI:58017"/>
        <dbReference type="ChEBI" id="CHEBI:78346"/>
        <dbReference type="ChEBI" id="CHEBI:456215"/>
        <dbReference type="EC" id="2.7.6.1"/>
    </reaction>
</comment>
<dbReference type="GO" id="GO:0000287">
    <property type="term" value="F:magnesium ion binding"/>
    <property type="evidence" value="ECO:0007669"/>
    <property type="project" value="InterPro"/>
</dbReference>
<dbReference type="PANTHER" id="PTHR10210:SF32">
    <property type="entry name" value="RIBOSE-PHOSPHATE PYROPHOSPHOKINASE 2"/>
    <property type="match status" value="1"/>
</dbReference>
<keyword evidence="6" id="KW-0067">ATP-binding</keyword>
<dbReference type="GO" id="GO:0006164">
    <property type="term" value="P:purine nucleotide biosynthetic process"/>
    <property type="evidence" value="ECO:0007669"/>
    <property type="project" value="TreeGrafter"/>
</dbReference>
<protein>
    <recommendedName>
        <fullName evidence="1">ribose-phosphate diphosphokinase</fullName>
        <ecNumber evidence="1">2.7.6.1</ecNumber>
    </recommendedName>
</protein>
<comment type="similarity">
    <text evidence="8">Belongs to the ribose-phosphate pyrophosphokinase family.</text>
</comment>
<feature type="domain" description="Ribose-phosphate pyrophosphokinase N-terminal" evidence="10">
    <location>
        <begin position="12"/>
        <end position="116"/>
    </location>
</feature>
<dbReference type="RefSeq" id="WP_168058277.1">
    <property type="nucleotide sequence ID" value="NZ_VTOW01000001.1"/>
</dbReference>
<comment type="caution">
    <text evidence="11">The sequence shown here is derived from an EMBL/GenBank/DDBJ whole genome shotgun (WGS) entry which is preliminary data.</text>
</comment>
<gene>
    <name evidence="11" type="ORF">MNODULE_04515</name>
</gene>
<dbReference type="FunFam" id="3.40.50.2020:FF:000014">
    <property type="entry name" value="Ribose-phosphate pyrophosphokinase 1"/>
    <property type="match status" value="1"/>
</dbReference>
<accession>A0A7X6DML1</accession>
<proteinExistence type="inferred from homology"/>
<dbReference type="GO" id="GO:0005524">
    <property type="term" value="F:ATP binding"/>
    <property type="evidence" value="ECO:0007669"/>
    <property type="project" value="UniProtKB-KW"/>
</dbReference>
<organism evidence="11 12">
    <name type="scientific">Candidatus Manganitrophus noduliformans</name>
    <dbReference type="NCBI Taxonomy" id="2606439"/>
    <lineage>
        <taxon>Bacteria</taxon>
        <taxon>Pseudomonadati</taxon>
        <taxon>Nitrospirota</taxon>
        <taxon>Nitrospiria</taxon>
        <taxon>Candidatus Troglogloeales</taxon>
        <taxon>Candidatus Manganitrophaceae</taxon>
        <taxon>Candidatus Manganitrophus</taxon>
    </lineage>
</organism>
<dbReference type="InterPro" id="IPR029099">
    <property type="entry name" value="Pribosyltran_N"/>
</dbReference>
<keyword evidence="5 11" id="KW-0418">Kinase</keyword>
<evidence type="ECO:0000256" key="8">
    <source>
        <dbReference type="RuleBase" id="RU004324"/>
    </source>
</evidence>
<dbReference type="GO" id="GO:0002189">
    <property type="term" value="C:ribose phosphate diphosphokinase complex"/>
    <property type="evidence" value="ECO:0007669"/>
    <property type="project" value="TreeGrafter"/>
</dbReference>
<dbReference type="NCBIfam" id="NF005537">
    <property type="entry name" value="PRK07199.1"/>
    <property type="match status" value="1"/>
</dbReference>
<feature type="domain" description="Phosphoribosyltransferase" evidence="9">
    <location>
        <begin position="150"/>
        <end position="272"/>
    </location>
</feature>
<keyword evidence="4" id="KW-0547">Nucleotide-binding</keyword>
<dbReference type="GO" id="GO:0005737">
    <property type="term" value="C:cytoplasm"/>
    <property type="evidence" value="ECO:0007669"/>
    <property type="project" value="TreeGrafter"/>
</dbReference>
<reference evidence="11 12" key="1">
    <citation type="journal article" date="2020" name="Nature">
        <title>Bacterial chemolithoautotrophy via manganese oxidation.</title>
        <authorList>
            <person name="Yu H."/>
            <person name="Leadbetter J.R."/>
        </authorList>
    </citation>
    <scope>NUCLEOTIDE SEQUENCE [LARGE SCALE GENOMIC DNA]</scope>
    <source>
        <strain evidence="11 12">Mn-1</strain>
    </source>
</reference>
<evidence type="ECO:0000256" key="1">
    <source>
        <dbReference type="ARBA" id="ARBA00013247"/>
    </source>
</evidence>
<dbReference type="EC" id="2.7.6.1" evidence="1"/>
<dbReference type="Pfam" id="PF00156">
    <property type="entry name" value="Pribosyltran"/>
    <property type="match status" value="1"/>
</dbReference>
<name>A0A7X6DML1_9BACT</name>
<dbReference type="Gene3D" id="3.40.50.2020">
    <property type="match status" value="2"/>
</dbReference>
<dbReference type="SMART" id="SM01400">
    <property type="entry name" value="Pribosyltran_N"/>
    <property type="match status" value="1"/>
</dbReference>